<dbReference type="eggNOG" id="COG1351">
    <property type="taxonomic scope" value="Bacteria"/>
</dbReference>
<dbReference type="STRING" id="580340.Tlie_0744"/>
<keyword evidence="1 2" id="KW-0489">Methyltransferase</keyword>
<dbReference type="GO" id="GO:0032259">
    <property type="term" value="P:methylation"/>
    <property type="evidence" value="ECO:0007669"/>
    <property type="project" value="UniProtKB-KW"/>
</dbReference>
<dbReference type="Proteomes" id="UP000005868">
    <property type="component" value="Chromosome"/>
</dbReference>
<comment type="cofactor">
    <cofactor evidence="1">
        <name>FAD</name>
        <dbReference type="ChEBI" id="CHEBI:57692"/>
    </cofactor>
    <text evidence="1">Binds 4 FAD per tetramer. Each FAD binding site is formed by three monomers.</text>
</comment>
<keyword evidence="1" id="KW-0521">NADP</keyword>
<dbReference type="GO" id="GO:0006235">
    <property type="term" value="P:dTTP biosynthetic process"/>
    <property type="evidence" value="ECO:0007669"/>
    <property type="project" value="UniProtKB-UniRule"/>
</dbReference>
<dbReference type="HOGENOM" id="CLU_077585_0_0_0"/>
<keyword evidence="1 2" id="KW-0808">Transferase</keyword>
<dbReference type="GO" id="GO:0070402">
    <property type="term" value="F:NADPH binding"/>
    <property type="evidence" value="ECO:0007669"/>
    <property type="project" value="TreeGrafter"/>
</dbReference>
<evidence type="ECO:0000256" key="1">
    <source>
        <dbReference type="HAMAP-Rule" id="MF_01408"/>
    </source>
</evidence>
<dbReference type="GO" id="GO:0006231">
    <property type="term" value="P:dTMP biosynthetic process"/>
    <property type="evidence" value="ECO:0007669"/>
    <property type="project" value="UniProtKB-UniRule"/>
</dbReference>
<feature type="binding site" evidence="1">
    <location>
        <begin position="81"/>
        <end position="83"/>
    </location>
    <ligand>
        <name>FAD</name>
        <dbReference type="ChEBI" id="CHEBI:57692"/>
        <note>ligand shared between neighboring subunits</note>
    </ligand>
</feature>
<dbReference type="GO" id="GO:0050797">
    <property type="term" value="F:thymidylate synthase (FAD) activity"/>
    <property type="evidence" value="ECO:0007669"/>
    <property type="project" value="UniProtKB-UniRule"/>
</dbReference>
<name>G7V9A8_THELD</name>
<dbReference type="HAMAP" id="MF_01408">
    <property type="entry name" value="ThyX"/>
    <property type="match status" value="1"/>
</dbReference>
<sequence>MSLSVELLAFTPEPDKVVAASARLCYSDVSACSLKEGMDERKSEKLLEHLLKSGHMSPFEHVAFTFAMDGLSRVCTHQLVRHRLASYSQQSQRYVLMGNPQVVVPPSIAEDAALRERYMEMVQKSFDTYKLLVESGVPKEDARYILPHSWETRIVVTMNARELHHFFGLRLCKRAQWEIREVARRMLALAREKAPMIFNMAGPACVVSGKCKEATSCGNPYTTVEEVLADVLDF</sequence>
<comment type="catalytic activity">
    <reaction evidence="1">
        <text>dUMP + (6R)-5,10-methylene-5,6,7,8-tetrahydrofolate + NADPH + H(+) = dTMP + (6S)-5,6,7,8-tetrahydrofolate + NADP(+)</text>
        <dbReference type="Rhea" id="RHEA:29043"/>
        <dbReference type="ChEBI" id="CHEBI:15378"/>
        <dbReference type="ChEBI" id="CHEBI:15636"/>
        <dbReference type="ChEBI" id="CHEBI:57453"/>
        <dbReference type="ChEBI" id="CHEBI:57783"/>
        <dbReference type="ChEBI" id="CHEBI:58349"/>
        <dbReference type="ChEBI" id="CHEBI:63528"/>
        <dbReference type="ChEBI" id="CHEBI:246422"/>
        <dbReference type="EC" id="2.1.1.148"/>
    </reaction>
</comment>
<proteinExistence type="inferred from homology"/>
<dbReference type="NCBIfam" id="TIGR02170">
    <property type="entry name" value="thyX"/>
    <property type="match status" value="1"/>
</dbReference>
<dbReference type="UniPathway" id="UPA00575"/>
<comment type="similarity">
    <text evidence="1">Belongs to the thymidylate synthase ThyX family.</text>
</comment>
<feature type="active site" description="Involved in ionization of N3 of dUMP, leading to its activation" evidence="1">
    <location>
        <position position="170"/>
    </location>
</feature>
<dbReference type="Gene3D" id="3.30.1360.170">
    <property type="match status" value="1"/>
</dbReference>
<feature type="binding site" evidence="1">
    <location>
        <position position="57"/>
    </location>
    <ligand>
        <name>FAD</name>
        <dbReference type="ChEBI" id="CHEBI:57692"/>
        <note>ligand shared between neighboring subunits</note>
    </ligand>
</feature>
<reference evidence="2 3" key="2">
    <citation type="journal article" date="2012" name="Stand. Genomic Sci.">
        <title>Genome sequence of the moderately thermophilic, amino-acid-degrading and sulfur-reducing bacterium Thermovirga lienii type strain (Cas60314(T)).</title>
        <authorList>
            <person name="Goker M."/>
            <person name="Saunders E."/>
            <person name="Lapidus A."/>
            <person name="Nolan M."/>
            <person name="Lucas S."/>
            <person name="Hammon N."/>
            <person name="Deshpande S."/>
            <person name="Cheng J.F."/>
            <person name="Han C."/>
            <person name="Tapia R."/>
            <person name="Goodwin L.A."/>
            <person name="Pitluck S."/>
            <person name="Liolios K."/>
            <person name="Mavromatis K."/>
            <person name="Pagani I."/>
            <person name="Ivanova N."/>
            <person name="Mikhailova N."/>
            <person name="Pati A."/>
            <person name="Chen A."/>
            <person name="Palaniappan K."/>
            <person name="Land M."/>
            <person name="Chang Y.J."/>
            <person name="Jeffries C.D."/>
            <person name="Brambilla E.M."/>
            <person name="Rohde M."/>
            <person name="Spring S."/>
            <person name="Detter J.C."/>
            <person name="Woyke T."/>
            <person name="Bristow J."/>
            <person name="Eisen J.A."/>
            <person name="Markowitz V."/>
            <person name="Hugenholtz P."/>
            <person name="Kyrpides N.C."/>
            <person name="Klenk H.P."/>
        </authorList>
    </citation>
    <scope>NUCLEOTIDE SEQUENCE [LARGE SCALE GENOMIC DNA]</scope>
    <source>
        <strain evidence="3">ATCC BAA-1197 / DSM 17291 / Cas60314</strain>
    </source>
</reference>
<dbReference type="EMBL" id="CP003096">
    <property type="protein sequence ID" value="AER66477.1"/>
    <property type="molecule type" value="Genomic_DNA"/>
</dbReference>
<dbReference type="CDD" id="cd20175">
    <property type="entry name" value="ThyX"/>
    <property type="match status" value="1"/>
</dbReference>
<comment type="subunit">
    <text evidence="1">Homotetramer.</text>
</comment>
<feature type="binding site" evidence="1">
    <location>
        <begin position="78"/>
        <end position="81"/>
    </location>
    <ligand>
        <name>dUMP</name>
        <dbReference type="ChEBI" id="CHEBI:246422"/>
        <note>ligand shared between dimeric partners</note>
    </ligand>
</feature>
<dbReference type="OrthoDB" id="9780625at2"/>
<feature type="binding site" evidence="1">
    <location>
        <position position="170"/>
    </location>
    <ligand>
        <name>dUMP</name>
        <dbReference type="ChEBI" id="CHEBI:246422"/>
        <note>ligand shared between dimeric partners</note>
    </ligand>
</feature>
<dbReference type="InterPro" id="IPR003669">
    <property type="entry name" value="Thymidylate_synthase_ThyX"/>
</dbReference>
<keyword evidence="1" id="KW-0545">Nucleotide biosynthesis</keyword>
<evidence type="ECO:0000313" key="2">
    <source>
        <dbReference type="EMBL" id="AER66477.1"/>
    </source>
</evidence>
<reference evidence="3" key="1">
    <citation type="submission" date="2011-10" db="EMBL/GenBank/DDBJ databases">
        <title>The complete genome of chromosome of Thermovirga lienii DSM 17291.</title>
        <authorList>
            <consortium name="US DOE Joint Genome Institute (JGI-PGF)"/>
            <person name="Lucas S."/>
            <person name="Copeland A."/>
            <person name="Lapidus A."/>
            <person name="Glavina del Rio T."/>
            <person name="Dalin E."/>
            <person name="Tice H."/>
            <person name="Bruce D."/>
            <person name="Goodwin L."/>
            <person name="Pitluck S."/>
            <person name="Peters L."/>
            <person name="Mikhailova N."/>
            <person name="Saunders E."/>
            <person name="Kyrpides N."/>
            <person name="Mavromatis K."/>
            <person name="Ivanova N."/>
            <person name="Last F.I."/>
            <person name="Brettin T."/>
            <person name="Detter J.C."/>
            <person name="Han C."/>
            <person name="Larimer F."/>
            <person name="Land M."/>
            <person name="Hauser L."/>
            <person name="Markowitz V."/>
            <person name="Cheng J.-F."/>
            <person name="Hugenholtz P."/>
            <person name="Woyke T."/>
            <person name="Wu D."/>
            <person name="Spring S."/>
            <person name="Schroeder M."/>
            <person name="Brambilla E.-M."/>
            <person name="Klenk H.-P."/>
            <person name="Eisen J.A."/>
        </authorList>
    </citation>
    <scope>NUCLEOTIDE SEQUENCE [LARGE SCALE GENOMIC DNA]</scope>
    <source>
        <strain evidence="3">ATCC BAA-1197 / DSM 17291 / Cas60314</strain>
    </source>
</reference>
<feature type="binding site" description="in other chain" evidence="1">
    <location>
        <begin position="89"/>
        <end position="93"/>
    </location>
    <ligand>
        <name>dUMP</name>
        <dbReference type="ChEBI" id="CHEBI:246422"/>
        <note>ligand shared between dimeric partners</note>
    </ligand>
</feature>
<comment type="function">
    <text evidence="1">Catalyzes the reductive methylation of 2'-deoxyuridine-5'-monophosphate (dUMP) to 2'-deoxythymidine-5'-monophosphate (dTMP) while utilizing 5,10-methylenetetrahydrofolate (mTHF) as the methyl donor, and NADPH and FADH(2) as the reductant.</text>
</comment>
<gene>
    <name evidence="1" type="primary">thyX</name>
    <name evidence="2" type="ordered locus">Tlie_0744</name>
</gene>
<feature type="binding site" evidence="1">
    <location>
        <position position="165"/>
    </location>
    <ligand>
        <name>FAD</name>
        <dbReference type="ChEBI" id="CHEBI:57692"/>
        <note>ligand shared between neighboring subunits</note>
    </ligand>
</feature>
<feature type="binding site" evidence="1">
    <location>
        <begin position="159"/>
        <end position="161"/>
    </location>
    <ligand>
        <name>FAD</name>
        <dbReference type="ChEBI" id="CHEBI:57692"/>
        <note>ligand shared between neighboring subunits</note>
    </ligand>
</feature>
<dbReference type="PANTHER" id="PTHR34934">
    <property type="entry name" value="FLAVIN-DEPENDENT THYMIDYLATE SYNTHASE"/>
    <property type="match status" value="1"/>
</dbReference>
<dbReference type="EC" id="2.1.1.148" evidence="1"/>
<keyword evidence="1" id="KW-0274">FAD</keyword>
<dbReference type="SUPFAM" id="SSF69796">
    <property type="entry name" value="Thymidylate synthase-complementing protein Thy1"/>
    <property type="match status" value="1"/>
</dbReference>
<dbReference type="GO" id="GO:0050660">
    <property type="term" value="F:flavin adenine dinucleotide binding"/>
    <property type="evidence" value="ECO:0007669"/>
    <property type="project" value="UniProtKB-UniRule"/>
</dbReference>
<accession>G7V9A8</accession>
<dbReference type="AlphaFoldDB" id="G7V9A8"/>
<dbReference type="KEGG" id="tli:Tlie_0744"/>
<keyword evidence="1" id="KW-0285">Flavoprotein</keyword>
<dbReference type="Pfam" id="PF02511">
    <property type="entry name" value="Thy1"/>
    <property type="match status" value="1"/>
</dbReference>
<feature type="binding site" description="in other chain" evidence="1">
    <location>
        <position position="143"/>
    </location>
    <ligand>
        <name>dUMP</name>
        <dbReference type="ChEBI" id="CHEBI:246422"/>
        <note>ligand shared between dimeric partners</note>
    </ligand>
</feature>
<evidence type="ECO:0000313" key="3">
    <source>
        <dbReference type="Proteomes" id="UP000005868"/>
    </source>
</evidence>
<protein>
    <recommendedName>
        <fullName evidence="1">Flavin-dependent thymidylate synthase</fullName>
        <shortName evidence="1">FDTS</shortName>
        <ecNumber evidence="1">2.1.1.148</ecNumber>
    </recommendedName>
    <alternativeName>
        <fullName evidence="1">FAD-dependent thymidylate synthase</fullName>
    </alternativeName>
    <alternativeName>
        <fullName evidence="1">Thymidylate synthase ThyX</fullName>
        <shortName evidence="1">TS</shortName>
        <shortName evidence="1">TSase</shortName>
    </alternativeName>
</protein>
<dbReference type="InterPro" id="IPR036098">
    <property type="entry name" value="Thymidylate_synthase_ThyX_sf"/>
</dbReference>
<organism evidence="2 3">
    <name type="scientific">Thermovirga lienii (strain ATCC BAA-1197 / DSM 17291 / Cas60314)</name>
    <dbReference type="NCBI Taxonomy" id="580340"/>
    <lineage>
        <taxon>Bacteria</taxon>
        <taxon>Thermotogati</taxon>
        <taxon>Synergistota</taxon>
        <taxon>Synergistia</taxon>
        <taxon>Synergistales</taxon>
        <taxon>Thermovirgaceae</taxon>
        <taxon>Thermovirga</taxon>
    </lineage>
</organism>
<dbReference type="PROSITE" id="PS51331">
    <property type="entry name" value="THYX"/>
    <property type="match status" value="1"/>
</dbReference>
<dbReference type="GO" id="GO:0004799">
    <property type="term" value="F:thymidylate synthase activity"/>
    <property type="evidence" value="ECO:0007669"/>
    <property type="project" value="TreeGrafter"/>
</dbReference>
<dbReference type="PANTHER" id="PTHR34934:SF1">
    <property type="entry name" value="FLAVIN-DEPENDENT THYMIDYLATE SYNTHASE"/>
    <property type="match status" value="1"/>
</dbReference>
<comment type="pathway">
    <text evidence="1">Pyrimidine metabolism; dTTP biosynthesis.</text>
</comment>
<feature type="binding site" evidence="1">
    <location>
        <position position="89"/>
    </location>
    <ligand>
        <name>FAD</name>
        <dbReference type="ChEBI" id="CHEBI:57692"/>
        <note>ligand shared between neighboring subunits</note>
    </ligand>
</feature>
<keyword evidence="3" id="KW-1185">Reference proteome</keyword>